<reference evidence="2 3" key="1">
    <citation type="submission" date="2019-01" db="EMBL/GenBank/DDBJ databases">
        <authorList>
            <person name="Ferrante I. M."/>
        </authorList>
    </citation>
    <scope>NUCLEOTIDE SEQUENCE [LARGE SCALE GENOMIC DNA]</scope>
    <source>
        <strain evidence="2 3">B856</strain>
    </source>
</reference>
<protein>
    <submittedName>
        <fullName evidence="2">Uncharacterized protein</fullName>
    </submittedName>
</protein>
<accession>A0A448Z2F5</accession>
<feature type="region of interest" description="Disordered" evidence="1">
    <location>
        <begin position="61"/>
        <end position="88"/>
    </location>
</feature>
<sequence length="352" mass="38890">MNSIIENEAFDESNSMFNNNAKSTIEDNCEDQGSLVSALSGEDTDVSLLLGEEVSHCNDHYAENGETKQPRRDDSEEDTGTTIDATTLVSTTSSNASNYFLPHHKHNDSLCYSTTSSTCDTEHQRVAPSSYLTNSNLGSFQQAFPSSMFPGQTLLPPHHSKRTEQPEGKSSNSNSHLPSYYYYSSSYQNSTLNDIEVGNNLNRTPAVGSNVYQKRTKTSDRWVLFYDDGETSSLLRAPSANSWRGALKCFFSPRVVLTVLLCSVILFNLMRYGTHFKHQFETYQHGSNSLGGSSKVDTSVDYIKLETIGGAANSPYSESWKDDDSLSLLSKLESKIHAVGGRENENGGGERR</sequence>
<feature type="region of interest" description="Disordered" evidence="1">
    <location>
        <begin position="148"/>
        <end position="175"/>
    </location>
</feature>
<keyword evidence="3" id="KW-1185">Reference proteome</keyword>
<gene>
    <name evidence="2" type="ORF">PSNMU_V1.4_AUG-EV-PASAV3_0029190</name>
</gene>
<dbReference type="EMBL" id="CAACVS010000082">
    <property type="protein sequence ID" value="VEU36243.1"/>
    <property type="molecule type" value="Genomic_DNA"/>
</dbReference>
<dbReference type="AlphaFoldDB" id="A0A448Z2F5"/>
<dbReference type="Proteomes" id="UP000291116">
    <property type="component" value="Unassembled WGS sequence"/>
</dbReference>
<feature type="compositionally biased region" description="Basic and acidic residues" evidence="1">
    <location>
        <begin position="61"/>
        <end position="74"/>
    </location>
</feature>
<organism evidence="2 3">
    <name type="scientific">Pseudo-nitzschia multistriata</name>
    <dbReference type="NCBI Taxonomy" id="183589"/>
    <lineage>
        <taxon>Eukaryota</taxon>
        <taxon>Sar</taxon>
        <taxon>Stramenopiles</taxon>
        <taxon>Ochrophyta</taxon>
        <taxon>Bacillariophyta</taxon>
        <taxon>Bacillariophyceae</taxon>
        <taxon>Bacillariophycidae</taxon>
        <taxon>Bacillariales</taxon>
        <taxon>Bacillariaceae</taxon>
        <taxon>Pseudo-nitzschia</taxon>
    </lineage>
</organism>
<proteinExistence type="predicted"/>
<evidence type="ECO:0000256" key="1">
    <source>
        <dbReference type="SAM" id="MobiDB-lite"/>
    </source>
</evidence>
<evidence type="ECO:0000313" key="2">
    <source>
        <dbReference type="EMBL" id="VEU36243.1"/>
    </source>
</evidence>
<name>A0A448Z2F5_9STRA</name>
<evidence type="ECO:0000313" key="3">
    <source>
        <dbReference type="Proteomes" id="UP000291116"/>
    </source>
</evidence>